<dbReference type="InterPro" id="IPR058163">
    <property type="entry name" value="LysR-type_TF_proteobact-type"/>
</dbReference>
<dbReference type="Proteomes" id="UP000565723">
    <property type="component" value="Unassembled WGS sequence"/>
</dbReference>
<dbReference type="InterPro" id="IPR036390">
    <property type="entry name" value="WH_DNA-bd_sf"/>
</dbReference>
<dbReference type="PANTHER" id="PTHR30537:SF26">
    <property type="entry name" value="GLYCINE CLEAVAGE SYSTEM TRANSCRIPTIONAL ACTIVATOR"/>
    <property type="match status" value="1"/>
</dbReference>
<keyword evidence="4" id="KW-0804">Transcription</keyword>
<dbReference type="InterPro" id="IPR000847">
    <property type="entry name" value="LysR_HTH_N"/>
</dbReference>
<accession>A0A850LG43</accession>
<dbReference type="GO" id="GO:0003700">
    <property type="term" value="F:DNA-binding transcription factor activity"/>
    <property type="evidence" value="ECO:0007669"/>
    <property type="project" value="InterPro"/>
</dbReference>
<dbReference type="InterPro" id="IPR036388">
    <property type="entry name" value="WH-like_DNA-bd_sf"/>
</dbReference>
<evidence type="ECO:0000259" key="5">
    <source>
        <dbReference type="PROSITE" id="PS50931"/>
    </source>
</evidence>
<dbReference type="Pfam" id="PF00126">
    <property type="entry name" value="HTH_1"/>
    <property type="match status" value="1"/>
</dbReference>
<dbReference type="Pfam" id="PF03466">
    <property type="entry name" value="LysR_substrate"/>
    <property type="match status" value="1"/>
</dbReference>
<evidence type="ECO:0000256" key="3">
    <source>
        <dbReference type="ARBA" id="ARBA00023125"/>
    </source>
</evidence>
<keyword evidence="3" id="KW-0238">DNA-binding</keyword>
<evidence type="ECO:0000256" key="1">
    <source>
        <dbReference type="ARBA" id="ARBA00009437"/>
    </source>
</evidence>
<name>A0A850LG43_9RHOB</name>
<dbReference type="FunFam" id="1.10.10.10:FF:000001">
    <property type="entry name" value="LysR family transcriptional regulator"/>
    <property type="match status" value="1"/>
</dbReference>
<protein>
    <submittedName>
        <fullName evidence="6">LysR family transcriptional regulator</fullName>
    </submittedName>
</protein>
<dbReference type="PANTHER" id="PTHR30537">
    <property type="entry name" value="HTH-TYPE TRANSCRIPTIONAL REGULATOR"/>
    <property type="match status" value="1"/>
</dbReference>
<dbReference type="Gene3D" id="3.40.190.10">
    <property type="entry name" value="Periplasmic binding protein-like II"/>
    <property type="match status" value="2"/>
</dbReference>
<dbReference type="InterPro" id="IPR005119">
    <property type="entry name" value="LysR_subst-bd"/>
</dbReference>
<evidence type="ECO:0000256" key="4">
    <source>
        <dbReference type="ARBA" id="ARBA00023163"/>
    </source>
</evidence>
<keyword evidence="2" id="KW-0805">Transcription regulation</keyword>
<sequence>MKLPNPTWLRSFEAAARLGSFSAAADELGLTPAAVSQQMRLLEKQLKTTLFERLPRGVALTDMGKAYAQPVRKGLDDIQVATAGLFGTTRRRQIKVRASISCAALVIAPRLHGFLASHPDIDVDLSTFVWANRFQDGISDIDIRFGFGDWTDGRLTHLGHEFAIPVCSPDYLTGFGAAPRLDHLAALHIFTIHGSESDWPRLFAQMGLAPPVAARVTRFDSSLMALQAISAGSGLAIVLESFAQPFLERGAAVAPVPDRLAIRPAHFLVERDGGERRDEVRAFADWICTLFQGPRP</sequence>
<evidence type="ECO:0000256" key="2">
    <source>
        <dbReference type="ARBA" id="ARBA00023015"/>
    </source>
</evidence>
<comment type="similarity">
    <text evidence="1">Belongs to the LysR transcriptional regulatory family.</text>
</comment>
<evidence type="ECO:0000313" key="7">
    <source>
        <dbReference type="Proteomes" id="UP000565723"/>
    </source>
</evidence>
<organism evidence="6 7">
    <name type="scientific">Ruegeria pomeroyi</name>
    <dbReference type="NCBI Taxonomy" id="89184"/>
    <lineage>
        <taxon>Bacteria</taxon>
        <taxon>Pseudomonadati</taxon>
        <taxon>Pseudomonadota</taxon>
        <taxon>Alphaproteobacteria</taxon>
        <taxon>Rhodobacterales</taxon>
        <taxon>Roseobacteraceae</taxon>
        <taxon>Ruegeria</taxon>
    </lineage>
</organism>
<evidence type="ECO:0000313" key="6">
    <source>
        <dbReference type="EMBL" id="NVK97004.1"/>
    </source>
</evidence>
<dbReference type="RefSeq" id="WP_011242063.1">
    <property type="nucleotide sequence ID" value="NZ_JABXIY010000023.1"/>
</dbReference>
<dbReference type="OMA" id="AYPDWTL"/>
<dbReference type="GO" id="GO:0043565">
    <property type="term" value="F:sequence-specific DNA binding"/>
    <property type="evidence" value="ECO:0007669"/>
    <property type="project" value="TreeGrafter"/>
</dbReference>
<dbReference type="AlphaFoldDB" id="A0A850LG43"/>
<dbReference type="Gene3D" id="1.10.10.10">
    <property type="entry name" value="Winged helix-like DNA-binding domain superfamily/Winged helix DNA-binding domain"/>
    <property type="match status" value="1"/>
</dbReference>
<comment type="caution">
    <text evidence="6">The sequence shown here is derived from an EMBL/GenBank/DDBJ whole genome shotgun (WGS) entry which is preliminary data.</text>
</comment>
<gene>
    <name evidence="6" type="ORF">HW564_08765</name>
</gene>
<dbReference type="SUPFAM" id="SSF53850">
    <property type="entry name" value="Periplasmic binding protein-like II"/>
    <property type="match status" value="1"/>
</dbReference>
<proteinExistence type="inferred from homology"/>
<dbReference type="PROSITE" id="PS50931">
    <property type="entry name" value="HTH_LYSR"/>
    <property type="match status" value="1"/>
</dbReference>
<dbReference type="EMBL" id="JABXIY010000023">
    <property type="protein sequence ID" value="NVK97004.1"/>
    <property type="molecule type" value="Genomic_DNA"/>
</dbReference>
<dbReference type="GO" id="GO:0006351">
    <property type="term" value="P:DNA-templated transcription"/>
    <property type="evidence" value="ECO:0007669"/>
    <property type="project" value="TreeGrafter"/>
</dbReference>
<dbReference type="PRINTS" id="PR00039">
    <property type="entry name" value="HTHLYSR"/>
</dbReference>
<feature type="domain" description="HTH lysR-type" evidence="5">
    <location>
        <begin position="4"/>
        <end position="61"/>
    </location>
</feature>
<dbReference type="SUPFAM" id="SSF46785">
    <property type="entry name" value="Winged helix' DNA-binding domain"/>
    <property type="match status" value="1"/>
</dbReference>
<reference evidence="6 7" key="1">
    <citation type="journal article" date="2020" name="Proc. Natl. Acad. Sci. U.S.A.">
        <title>Ecological drivers of bacterial community assembly in synthetic phycospheres.</title>
        <authorList>
            <person name="Fu H."/>
            <person name="Uchimiya M."/>
            <person name="Gore J."/>
            <person name="Moran M.A."/>
        </authorList>
    </citation>
    <scope>NUCLEOTIDE SEQUENCE [LARGE SCALE GENOMIC DNA]</scope>
    <source>
        <strain evidence="6">HF-Din03</strain>
    </source>
</reference>